<dbReference type="RefSeq" id="XP_062698652.1">
    <property type="nucleotide sequence ID" value="XM_062842668.1"/>
</dbReference>
<dbReference type="PANTHER" id="PTHR47240:SF2">
    <property type="entry name" value="CHROMO DOMAIN-CONTAINING PROTEIN LHP1"/>
    <property type="match status" value="1"/>
</dbReference>
<dbReference type="InterPro" id="IPR023780">
    <property type="entry name" value="Chromo_domain"/>
</dbReference>
<feature type="domain" description="Chromo" evidence="2">
    <location>
        <begin position="233"/>
        <end position="293"/>
    </location>
</feature>
<dbReference type="PANTHER" id="PTHR47240">
    <property type="entry name" value="CHROMO DOMAIN-CONTAINING PROTEIN LHP1"/>
    <property type="match status" value="1"/>
</dbReference>
<evidence type="ECO:0000313" key="3">
    <source>
        <dbReference type="EnsemblMetazoa" id="AALFPA23_020442.P30184"/>
    </source>
</evidence>
<dbReference type="Pfam" id="PF00385">
    <property type="entry name" value="Chromo"/>
    <property type="match status" value="1"/>
</dbReference>
<dbReference type="GeneID" id="109426895"/>
<protein>
    <recommendedName>
        <fullName evidence="2">Chromo domain-containing protein</fullName>
    </recommendedName>
</protein>
<keyword evidence="4" id="KW-1185">Reference proteome</keyword>
<dbReference type="InterPro" id="IPR000953">
    <property type="entry name" value="Chromo/chromo_shadow_dom"/>
</dbReference>
<dbReference type="PROSITE" id="PS50013">
    <property type="entry name" value="CHROMO_2"/>
    <property type="match status" value="1"/>
</dbReference>
<feature type="compositionally biased region" description="Polar residues" evidence="1">
    <location>
        <begin position="606"/>
        <end position="618"/>
    </location>
</feature>
<feature type="compositionally biased region" description="Low complexity" evidence="1">
    <location>
        <begin position="359"/>
        <end position="374"/>
    </location>
</feature>
<dbReference type="SUPFAM" id="SSF54160">
    <property type="entry name" value="Chromo domain-like"/>
    <property type="match status" value="1"/>
</dbReference>
<evidence type="ECO:0000259" key="2">
    <source>
        <dbReference type="PROSITE" id="PS50013"/>
    </source>
</evidence>
<evidence type="ECO:0000256" key="1">
    <source>
        <dbReference type="SAM" id="MobiDB-lite"/>
    </source>
</evidence>
<reference evidence="4" key="1">
    <citation type="journal article" date="2015" name="Proc. Natl. Acad. Sci. U.S.A.">
        <title>Genome sequence of the Asian Tiger mosquito, Aedes albopictus, reveals insights into its biology, genetics, and evolution.</title>
        <authorList>
            <person name="Chen X.G."/>
            <person name="Jiang X."/>
            <person name="Gu J."/>
            <person name="Xu M."/>
            <person name="Wu Y."/>
            <person name="Deng Y."/>
            <person name="Zhang C."/>
            <person name="Bonizzoni M."/>
            <person name="Dermauw W."/>
            <person name="Vontas J."/>
            <person name="Armbruster P."/>
            <person name="Huang X."/>
            <person name="Yang Y."/>
            <person name="Zhang H."/>
            <person name="He W."/>
            <person name="Peng H."/>
            <person name="Liu Y."/>
            <person name="Wu K."/>
            <person name="Chen J."/>
            <person name="Lirakis M."/>
            <person name="Topalis P."/>
            <person name="Van Leeuwen T."/>
            <person name="Hall A.B."/>
            <person name="Jiang X."/>
            <person name="Thorpe C."/>
            <person name="Mueller R.L."/>
            <person name="Sun C."/>
            <person name="Waterhouse R.M."/>
            <person name="Yan G."/>
            <person name="Tu Z.J."/>
            <person name="Fang X."/>
            <person name="James A.A."/>
        </authorList>
    </citation>
    <scope>NUCLEOTIDE SEQUENCE [LARGE SCALE GENOMIC DNA]</scope>
    <source>
        <strain evidence="4">Foshan</strain>
    </source>
</reference>
<feature type="region of interest" description="Disordered" evidence="1">
    <location>
        <begin position="541"/>
        <end position="560"/>
    </location>
</feature>
<feature type="region of interest" description="Disordered" evidence="1">
    <location>
        <begin position="355"/>
        <end position="374"/>
    </location>
</feature>
<sequence length="951" mass="102313">MGKEIDPADIGKHPDLIRKAQAEMTQSDVLVCGRCHSVFHFIELFKEHKEQECRKESTLKDCRETKAKVWAFLLWKAAQLNSDGAEAGTGNVNSWKLYQTWVKLEESVRETWIVAGRTIQSFARMGQGNLQEMPVKITKTIIESGPEEKKPINAIASPPAQPNRFTPNRKPEIKVGSSPVATSTPARPVEPEVKKPPISTQVKKPEPNLVNKPAGKRSVAKRTTPGSGEVVEEEVEKILAKRFNPRRKEHEYLVKWTKFAHDQNTWEPLIHLQTCQSVLEYFEVQLAKQKEQRAAAAARTLQQQQAEKAKTVTPVTAAPGVTTVSTPVSTAPTSGPITVTISPAPNLTVTVTKTASPAPTGVTTTQALPTPTTVPVALTSPLGGRPSRNSKVNAMDKVKQWVGSNPLTTAGSSGNEETYGKRKLDSDYEPEEEEEVTIKRVRADSGAVNQALAKAQQSGNVKIVSVGAKSPVKIVNGVGGVVKKDEGNAAEVIVKTVKDGTASGVVKKPGFTGAKNVAGEAQIQIVNRGEVSKQGVFKVNANTPSPQPSPVPPLRPTPPGMTTTTTTRIVRKNIGGTQQLVKQVVRTTVPIQQAQQQAQAQAAQQRQPLQKVVNNSSPVGGAPIPKVTTNIVQRSSLSPNVQTGKPPINRNIRSAPASKTTTPEQKINALRKQGLNVVKRVVSPATQVEQKPAIGGHEEDEDDGIADPFPSNFANPVPQSPPRAMTLCPVTGKVLGQAEGEPAPVPEDDKTKLKKLPGHQQQQQQHHQLLSQQEQHDAQQQQEQDTQVQQILTNEDGSPIIVAGEDGTLYQVAGKNAEGQTILIAQGADGEQQCVLVASQEGEGEEGGAGGVLTLDAAVSEAVAQIGVPQEGQQMTEEQAAQYKMQEGVDPNQQLTIQTEDSQDGQITAEVVQADQPSPGGTRRVVLLLPDGSFMMTEVNEEQYQSLNLVN</sequence>
<dbReference type="InterPro" id="IPR016197">
    <property type="entry name" value="Chromo-like_dom_sf"/>
</dbReference>
<feature type="compositionally biased region" description="Low complexity" evidence="1">
    <location>
        <begin position="759"/>
        <end position="787"/>
    </location>
</feature>
<dbReference type="Gene3D" id="2.40.50.40">
    <property type="match status" value="1"/>
</dbReference>
<reference evidence="3" key="2">
    <citation type="submission" date="2025-05" db="UniProtKB">
        <authorList>
            <consortium name="EnsemblMetazoa"/>
        </authorList>
    </citation>
    <scope>IDENTIFICATION</scope>
    <source>
        <strain evidence="3">Foshan</strain>
    </source>
</reference>
<feature type="region of interest" description="Disordered" evidence="1">
    <location>
        <begin position="144"/>
        <end position="227"/>
    </location>
</feature>
<dbReference type="InterPro" id="IPR044251">
    <property type="entry name" value="LHP1-like"/>
</dbReference>
<dbReference type="SMART" id="SM00298">
    <property type="entry name" value="CHROMO"/>
    <property type="match status" value="1"/>
</dbReference>
<dbReference type="EnsemblMetazoa" id="AALFPA23_020442.R30184">
    <property type="protein sequence ID" value="AALFPA23_020442.P30184"/>
    <property type="gene ID" value="AALFPA23_020442"/>
</dbReference>
<feature type="region of interest" description="Disordered" evidence="1">
    <location>
        <begin position="605"/>
        <end position="664"/>
    </location>
</feature>
<feature type="region of interest" description="Disordered" evidence="1">
    <location>
        <begin position="681"/>
        <end position="787"/>
    </location>
</feature>
<feature type="region of interest" description="Disordered" evidence="1">
    <location>
        <begin position="404"/>
        <end position="431"/>
    </location>
</feature>
<dbReference type="Proteomes" id="UP000069940">
    <property type="component" value="Unassembled WGS sequence"/>
</dbReference>
<evidence type="ECO:0000313" key="4">
    <source>
        <dbReference type="Proteomes" id="UP000069940"/>
    </source>
</evidence>
<organism evidence="3 4">
    <name type="scientific">Aedes albopictus</name>
    <name type="common">Asian tiger mosquito</name>
    <name type="synonym">Stegomyia albopicta</name>
    <dbReference type="NCBI Taxonomy" id="7160"/>
    <lineage>
        <taxon>Eukaryota</taxon>
        <taxon>Metazoa</taxon>
        <taxon>Ecdysozoa</taxon>
        <taxon>Arthropoda</taxon>
        <taxon>Hexapoda</taxon>
        <taxon>Insecta</taxon>
        <taxon>Pterygota</taxon>
        <taxon>Neoptera</taxon>
        <taxon>Endopterygota</taxon>
        <taxon>Diptera</taxon>
        <taxon>Nematocera</taxon>
        <taxon>Culicoidea</taxon>
        <taxon>Culicidae</taxon>
        <taxon>Culicinae</taxon>
        <taxon>Aedini</taxon>
        <taxon>Aedes</taxon>
        <taxon>Stegomyia</taxon>
    </lineage>
</organism>
<accession>A0ABM1ZPJ2</accession>
<feature type="compositionally biased region" description="Pro residues" evidence="1">
    <location>
        <begin position="545"/>
        <end position="559"/>
    </location>
</feature>
<proteinExistence type="predicted"/>
<feature type="compositionally biased region" description="Polar residues" evidence="1">
    <location>
        <begin position="627"/>
        <end position="643"/>
    </location>
</feature>
<feature type="compositionally biased region" description="Polar residues" evidence="1">
    <location>
        <begin position="404"/>
        <end position="416"/>
    </location>
</feature>
<name>A0ABM1ZPJ2_AEDAL</name>